<dbReference type="SUPFAM" id="SSF56300">
    <property type="entry name" value="Metallo-dependent phosphatases"/>
    <property type="match status" value="1"/>
</dbReference>
<accession>A0ABR8MR66</accession>
<proteinExistence type="predicted"/>
<sequence>MLIVPTQWLKLERVRVPSANLGIRVLQISDVHVEFTRISARRINRIIKQQQPDYICVTGDFTQKAKHLPKVKCYAEAIGEAGIPVYAVLGNHDYRLAEPERLRLISILEQAGFTVLLNDSVLIDGKFRLVGIDDYGSKKSDIEKALAKVEVEEPVVVITHDPNILLWMKPQFRYLMAGHFHGMQFNVPPLFRFINKGILAASGIIKGLHWYGGCPIYISRGMGQTSPNARLFINCEVTLHEL</sequence>
<gene>
    <name evidence="2" type="ORF">H8B09_06960</name>
</gene>
<comment type="caution">
    <text evidence="2">The sequence shown here is derived from an EMBL/GenBank/DDBJ whole genome shotgun (WGS) entry which is preliminary data.</text>
</comment>
<keyword evidence="3" id="KW-1185">Reference proteome</keyword>
<dbReference type="Gene3D" id="3.60.21.10">
    <property type="match status" value="1"/>
</dbReference>
<evidence type="ECO:0000313" key="3">
    <source>
        <dbReference type="Proteomes" id="UP000609346"/>
    </source>
</evidence>
<dbReference type="EMBL" id="JACXZA010000001">
    <property type="protein sequence ID" value="MBD3918489.1"/>
    <property type="molecule type" value="Genomic_DNA"/>
</dbReference>
<dbReference type="Proteomes" id="UP000609346">
    <property type="component" value="Unassembled WGS sequence"/>
</dbReference>
<dbReference type="InterPro" id="IPR029052">
    <property type="entry name" value="Metallo-depent_PP-like"/>
</dbReference>
<protein>
    <submittedName>
        <fullName evidence="2">Metallophosphoesterase</fullName>
    </submittedName>
</protein>
<organism evidence="2 3">
    <name type="scientific">Paenibacillus terricola</name>
    <dbReference type="NCBI Taxonomy" id="2763503"/>
    <lineage>
        <taxon>Bacteria</taxon>
        <taxon>Bacillati</taxon>
        <taxon>Bacillota</taxon>
        <taxon>Bacilli</taxon>
        <taxon>Bacillales</taxon>
        <taxon>Paenibacillaceae</taxon>
        <taxon>Paenibacillus</taxon>
    </lineage>
</organism>
<reference evidence="2 3" key="1">
    <citation type="submission" date="2020-09" db="EMBL/GenBank/DDBJ databases">
        <title>Paenibacillus sp. strain PR3 16S rRNA gene Genome sequencing and assembly.</title>
        <authorList>
            <person name="Kim J."/>
        </authorList>
    </citation>
    <scope>NUCLEOTIDE SEQUENCE [LARGE SCALE GENOMIC DNA]</scope>
    <source>
        <strain evidence="2 3">PR3</strain>
    </source>
</reference>
<dbReference type="InterPro" id="IPR051158">
    <property type="entry name" value="Metallophosphoesterase_sf"/>
</dbReference>
<dbReference type="PANTHER" id="PTHR31302:SF0">
    <property type="entry name" value="TRANSMEMBRANE PROTEIN WITH METALLOPHOSPHOESTERASE DOMAIN"/>
    <property type="match status" value="1"/>
</dbReference>
<name>A0ABR8MR66_9BACL</name>
<dbReference type="InterPro" id="IPR004843">
    <property type="entry name" value="Calcineurin-like_PHP"/>
</dbReference>
<feature type="domain" description="Calcineurin-like phosphoesterase" evidence="1">
    <location>
        <begin position="23"/>
        <end position="182"/>
    </location>
</feature>
<dbReference type="Pfam" id="PF00149">
    <property type="entry name" value="Metallophos"/>
    <property type="match status" value="1"/>
</dbReference>
<evidence type="ECO:0000259" key="1">
    <source>
        <dbReference type="Pfam" id="PF00149"/>
    </source>
</evidence>
<evidence type="ECO:0000313" key="2">
    <source>
        <dbReference type="EMBL" id="MBD3918489.1"/>
    </source>
</evidence>
<dbReference type="PANTHER" id="PTHR31302">
    <property type="entry name" value="TRANSMEMBRANE PROTEIN WITH METALLOPHOSPHOESTERASE DOMAIN-RELATED"/>
    <property type="match status" value="1"/>
</dbReference>